<name>A0AAN9N381_CANGL</name>
<reference evidence="2 3" key="1">
    <citation type="submission" date="2024-01" db="EMBL/GenBank/DDBJ databases">
        <title>The genomes of 5 underutilized Papilionoideae crops provide insights into root nodulation and disease resistanc.</title>
        <authorList>
            <person name="Jiang F."/>
        </authorList>
    </citation>
    <scope>NUCLEOTIDE SEQUENCE [LARGE SCALE GENOMIC DNA]</scope>
    <source>
        <strain evidence="2">LVBAO_FW01</strain>
        <tissue evidence="2">Leaves</tissue>
    </source>
</reference>
<organism evidence="2 3">
    <name type="scientific">Canavalia gladiata</name>
    <name type="common">Sword bean</name>
    <name type="synonym">Dolichos gladiatus</name>
    <dbReference type="NCBI Taxonomy" id="3824"/>
    <lineage>
        <taxon>Eukaryota</taxon>
        <taxon>Viridiplantae</taxon>
        <taxon>Streptophyta</taxon>
        <taxon>Embryophyta</taxon>
        <taxon>Tracheophyta</taxon>
        <taxon>Spermatophyta</taxon>
        <taxon>Magnoliopsida</taxon>
        <taxon>eudicotyledons</taxon>
        <taxon>Gunneridae</taxon>
        <taxon>Pentapetalae</taxon>
        <taxon>rosids</taxon>
        <taxon>fabids</taxon>
        <taxon>Fabales</taxon>
        <taxon>Fabaceae</taxon>
        <taxon>Papilionoideae</taxon>
        <taxon>50 kb inversion clade</taxon>
        <taxon>NPAAA clade</taxon>
        <taxon>indigoferoid/millettioid clade</taxon>
        <taxon>Phaseoleae</taxon>
        <taxon>Canavalia</taxon>
    </lineage>
</organism>
<protein>
    <submittedName>
        <fullName evidence="2">Uncharacterized protein</fullName>
    </submittedName>
</protein>
<feature type="region of interest" description="Disordered" evidence="1">
    <location>
        <begin position="78"/>
        <end position="101"/>
    </location>
</feature>
<evidence type="ECO:0000313" key="3">
    <source>
        <dbReference type="Proteomes" id="UP001367508"/>
    </source>
</evidence>
<keyword evidence="3" id="KW-1185">Reference proteome</keyword>
<comment type="caution">
    <text evidence="2">The sequence shown here is derived from an EMBL/GenBank/DDBJ whole genome shotgun (WGS) entry which is preliminary data.</text>
</comment>
<evidence type="ECO:0000256" key="1">
    <source>
        <dbReference type="SAM" id="MobiDB-lite"/>
    </source>
</evidence>
<accession>A0AAN9N381</accession>
<sequence>MWLVQFTEGFGIPLPSPGLHKINHTGPSIQNCTEFDKKKIQIHTKPQFNSPPPRPSCLLFHVLELSKLKFNSLLSSSSISHPKFTKKPSPCVRMPNPDPST</sequence>
<evidence type="ECO:0000313" key="2">
    <source>
        <dbReference type="EMBL" id="KAK7362874.1"/>
    </source>
</evidence>
<dbReference type="AlphaFoldDB" id="A0AAN9N381"/>
<gene>
    <name evidence="2" type="ORF">VNO77_04999</name>
</gene>
<dbReference type="EMBL" id="JAYMYQ010000001">
    <property type="protein sequence ID" value="KAK7362874.1"/>
    <property type="molecule type" value="Genomic_DNA"/>
</dbReference>
<proteinExistence type="predicted"/>
<dbReference type="Proteomes" id="UP001367508">
    <property type="component" value="Unassembled WGS sequence"/>
</dbReference>